<dbReference type="InterPro" id="IPR001119">
    <property type="entry name" value="SLH_dom"/>
</dbReference>
<dbReference type="NCBIfam" id="NF012200">
    <property type="entry name" value="choice_anch_D"/>
    <property type="match status" value="3"/>
</dbReference>
<sequence length="1721" mass="186712">MAYLDESNIIDIDKVDASEPDNRATFVKMLVAAIEKTFGYEMSEDCNLPYSDMPTGKWFDSYVRKAYCHELLVHKETFDPEDDMIRGFAALMVYRALTHPDMWNLLEPPDGYTSTFPDIDSLDLDEKDRKELTKALTFGEYYGVIRGKQNGEFDPGHEIIRSESAAMIFRMMTIPRNIKALCSTANTGESFKIYWDRVKYADSYDIEESKNNIFENSTLVDPQKTPGSYKYISKDSSGTFYYRTKAYYVNEDCNPSEAYGGWSKAVEVLVKTALPDLGFSDMSRNKGILSPGETLSANISVENQGRKSSNSTSLYYYFKKGSTSFSDRYKKGQYSIKSLEPFERGWERTVEYVIPENTEPGEYYFYFSIDPDNRIKESDESNNTHEWEITVKAERKISLSGNLNFGDVTVGTERKKYLTITNNGNETLNVTSVSCPPGFSGNFRGSIPAGQSRQVEIIFRPTAVKSYNGTISVSSNKTDGNDTISVSGRGTQQSERIISLSGNLNFGDVPKETSKTLTMTISNNGNETLNVTSVSCPDGFSGNFSGSIPAGQSRQVEITFRPTAVKSYGGTITVNSNKTGGDNTITVSGRGTQQSERIISLSGNLNFGDVPKGTSKTLTMTITNNGNETLNVTSVSCPDGFSGNFSGAIPAGQSRNVAVTFTPKDAKSYSGTITVDSDKTDGNNTISVSGQGVDSNSHFTPIWKVSEPNANPWMPMNLYVVKATLDKTELSAGDEIAVYDGDKCVGVATVGGALSETEPLEIVTSQKYETRDGFTAGNEIQFKIWDADAQKEIGNESITSAFFSVTDGSVIDPAPVFTAGANYGVRLEMSNSVKHIIPLIAGPNIVSSYAIPENTDIENVFKSLMDSNTLELVIDENGNRLVSVMNNWKNNGIPPFSHTEGYELRVTENTELVIEGKPVDLPVSIPLINGPNIIGYPVMSAQGSDGIFQSLKDDGSLVKVKDERGGTILSFLGNWRNTIGDLKAGEGYKVITNKDTALQIDDAGNKRRCRASQKRSDTSENLAASHFVPVWNGNPYNAMNFWVVGLDGIGIGQGDEIGVFDGEQCVGAGRIESSVSSQNILTLTTSADMGNGNGFGEGNEITFRFRAGGKSVEVSDVTAEFINMSDGSDAEPKFEEDSDYGVILSIGSVAAPQGFSVPTEITTALDVLSCCNGLEVTSVSAPVNGKAVVENNKILYTPDSGYLGTDIFSCTVALENDTATITVRVSVMKKTDADNDGLTDDEEAERGTDPNNPDSDGDGLTDGEEVAQDTDPTNSDSDGDSVSDGAEIEAGTDPNDPESKPELTAGVFIVKQDGNVRIDYLFDGGGYRGELGIFSLSGMEDMEPGSPEFIAEAIRRVLSESELGHVVIRDASEGARFSGQLGSRQEADFNVDKNKYKGLKTFAMTPGDKLVTVLIPDGTFAEVAKNPGTTDQKKRPLFSLATSNPDDGLYYGQIAGIDVEGMEEAFINAVAYEDIAADNSDRDYNDIVFQIRGVTICSPTLDGLIAEGYMKAEDDWRITDNPVIPHIVVPQPDENTPWLTITLKSPADLLVYDPDGNVIGKDGGSIPGATFEWDENGHQVVTLPALEDGDYTIVLRAIGDGGLCHLEVIGYQGGEKITGDEKALEIEPHQVLKSVLSAADFIGKREVVFDQPEVPTAPDGTVLAFDFDGDGDIDDDDIERISAMWGSEEGDPEYDVFFDLDEDGRIGLYDIMSVANSYTGR</sequence>
<dbReference type="GO" id="GO:0005737">
    <property type="term" value="C:cytoplasm"/>
    <property type="evidence" value="ECO:0007669"/>
    <property type="project" value="UniProtKB-SubCell"/>
</dbReference>
<evidence type="ECO:0000313" key="13">
    <source>
        <dbReference type="Proteomes" id="UP000288096"/>
    </source>
</evidence>
<evidence type="ECO:0000256" key="1">
    <source>
        <dbReference type="ARBA" id="ARBA00004138"/>
    </source>
</evidence>
<organism evidence="12 13">
    <name type="scientific">Desulfonema ishimotonii</name>
    <dbReference type="NCBI Taxonomy" id="45657"/>
    <lineage>
        <taxon>Bacteria</taxon>
        <taxon>Pseudomonadati</taxon>
        <taxon>Thermodesulfobacteriota</taxon>
        <taxon>Desulfobacteria</taxon>
        <taxon>Desulfobacterales</taxon>
        <taxon>Desulfococcaceae</taxon>
        <taxon>Desulfonema</taxon>
    </lineage>
</organism>
<dbReference type="InterPro" id="IPR059100">
    <property type="entry name" value="TSP3_bac"/>
</dbReference>
<reference evidence="13" key="2">
    <citation type="submission" date="2019-01" db="EMBL/GenBank/DDBJ databases">
        <title>Genome sequence of Desulfonema ishimotonii strain Tokyo 01.</title>
        <authorList>
            <person name="Fukui M."/>
        </authorList>
    </citation>
    <scope>NUCLEOTIDE SEQUENCE [LARGE SCALE GENOMIC DNA]</scope>
    <source>
        <strain evidence="13">Tokyo 01</strain>
    </source>
</reference>
<dbReference type="InterPro" id="IPR025193">
    <property type="entry name" value="DUF4114"/>
</dbReference>
<keyword evidence="5" id="KW-0964">Secreted</keyword>
<comment type="subcellular location">
    <subcellularLocation>
        <location evidence="1">Cell projection</location>
        <location evidence="1">Cilium</location>
    </subcellularLocation>
    <subcellularLocation>
        <location evidence="2">Cytoplasm</location>
    </subcellularLocation>
    <subcellularLocation>
        <location evidence="3">Secreted</location>
    </subcellularLocation>
</comment>
<feature type="region of interest" description="Disordered" evidence="10">
    <location>
        <begin position="1232"/>
        <end position="1301"/>
    </location>
</feature>
<dbReference type="PANTHER" id="PTHR46127:SF1">
    <property type="entry name" value="CILIA- AND FLAGELLA-ASSOCIATED PROTEIN 65"/>
    <property type="match status" value="1"/>
</dbReference>
<keyword evidence="7" id="KW-0106">Calcium</keyword>
<keyword evidence="8" id="KW-0969">Cilium</keyword>
<evidence type="ECO:0000256" key="10">
    <source>
        <dbReference type="SAM" id="MobiDB-lite"/>
    </source>
</evidence>
<dbReference type="InterPro" id="IPR018247">
    <property type="entry name" value="EF_Hand_1_Ca_BS"/>
</dbReference>
<feature type="compositionally biased region" description="Acidic residues" evidence="10">
    <location>
        <begin position="1234"/>
        <end position="1244"/>
    </location>
</feature>
<dbReference type="PANTHER" id="PTHR46127">
    <property type="entry name" value="CILIA- AND FLAGELLA-ASSOCIATED PROTEIN 65"/>
    <property type="match status" value="1"/>
</dbReference>
<reference evidence="13" key="1">
    <citation type="submission" date="2017-11" db="EMBL/GenBank/DDBJ databases">
        <authorList>
            <person name="Watanabe M."/>
            <person name="Kojima H."/>
        </authorList>
    </citation>
    <scope>NUCLEOTIDE SEQUENCE [LARGE SCALE GENOMIC DNA]</scope>
    <source>
        <strain evidence="13">Tokyo 01</strain>
    </source>
</reference>
<dbReference type="PROSITE" id="PS51272">
    <property type="entry name" value="SLH"/>
    <property type="match status" value="1"/>
</dbReference>
<dbReference type="InterPro" id="IPR053879">
    <property type="entry name" value="HYDIN_VesB_CFA65-like_Ig"/>
</dbReference>
<evidence type="ECO:0000256" key="8">
    <source>
        <dbReference type="ARBA" id="ARBA00023069"/>
    </source>
</evidence>
<name>A0A401FQX4_9BACT</name>
<comment type="caution">
    <text evidence="12">The sequence shown here is derived from an EMBL/GenBank/DDBJ whole genome shotgun (WGS) entry which is preliminary data.</text>
</comment>
<feature type="domain" description="SLH" evidence="11">
    <location>
        <begin position="112"/>
        <end position="182"/>
    </location>
</feature>
<dbReference type="Pfam" id="PF22544">
    <property type="entry name" value="HYDIN_VesB_CFA65-like_Ig"/>
    <property type="match status" value="3"/>
</dbReference>
<dbReference type="Pfam" id="PF13448">
    <property type="entry name" value="DUF4114"/>
    <property type="match status" value="1"/>
</dbReference>
<evidence type="ECO:0000256" key="7">
    <source>
        <dbReference type="ARBA" id="ARBA00022837"/>
    </source>
</evidence>
<dbReference type="InterPro" id="IPR011635">
    <property type="entry name" value="CARDB"/>
</dbReference>
<dbReference type="Gene3D" id="1.10.1330.10">
    <property type="entry name" value="Dockerin domain"/>
    <property type="match status" value="1"/>
</dbReference>
<feature type="compositionally biased region" description="Acidic residues" evidence="10">
    <location>
        <begin position="1255"/>
        <end position="1268"/>
    </location>
</feature>
<dbReference type="InterPro" id="IPR052614">
    <property type="entry name" value="CFAP65"/>
</dbReference>
<evidence type="ECO:0000256" key="4">
    <source>
        <dbReference type="ARBA" id="ARBA00022490"/>
    </source>
</evidence>
<dbReference type="EMBL" id="BEXT01000001">
    <property type="protein sequence ID" value="GBC59360.1"/>
    <property type="molecule type" value="Genomic_DNA"/>
</dbReference>
<evidence type="ECO:0000256" key="6">
    <source>
        <dbReference type="ARBA" id="ARBA00022729"/>
    </source>
</evidence>
<accession>A0A401FQX4</accession>
<evidence type="ECO:0000256" key="3">
    <source>
        <dbReference type="ARBA" id="ARBA00004613"/>
    </source>
</evidence>
<keyword evidence="13" id="KW-1185">Reference proteome</keyword>
<keyword evidence="6" id="KW-0732">Signal</keyword>
<evidence type="ECO:0000256" key="5">
    <source>
        <dbReference type="ARBA" id="ARBA00022525"/>
    </source>
</evidence>
<dbReference type="Proteomes" id="UP000288096">
    <property type="component" value="Unassembled WGS sequence"/>
</dbReference>
<dbReference type="InterPro" id="IPR036439">
    <property type="entry name" value="Dockerin_dom_sf"/>
</dbReference>
<dbReference type="Pfam" id="PF18884">
    <property type="entry name" value="TSP3_bac"/>
    <property type="match status" value="3"/>
</dbReference>
<dbReference type="Gene3D" id="2.60.40.10">
    <property type="entry name" value="Immunoglobulins"/>
    <property type="match status" value="4"/>
</dbReference>
<dbReference type="Pfam" id="PF07705">
    <property type="entry name" value="CARDB"/>
    <property type="match status" value="1"/>
</dbReference>
<dbReference type="InterPro" id="IPR013783">
    <property type="entry name" value="Ig-like_fold"/>
</dbReference>
<evidence type="ECO:0000313" key="12">
    <source>
        <dbReference type="EMBL" id="GBC59360.1"/>
    </source>
</evidence>
<dbReference type="Pfam" id="PF17963">
    <property type="entry name" value="Big_9"/>
    <property type="match status" value="1"/>
</dbReference>
<dbReference type="Gene3D" id="2.60.40.3440">
    <property type="match status" value="1"/>
</dbReference>
<dbReference type="PROSITE" id="PS00018">
    <property type="entry name" value="EF_HAND_1"/>
    <property type="match status" value="2"/>
</dbReference>
<evidence type="ECO:0000256" key="9">
    <source>
        <dbReference type="ARBA" id="ARBA00023273"/>
    </source>
</evidence>
<gene>
    <name evidence="12" type="ORF">DENIS_0299</name>
</gene>
<proteinExistence type="predicted"/>
<keyword evidence="4" id="KW-0963">Cytoplasm</keyword>
<evidence type="ECO:0000259" key="11">
    <source>
        <dbReference type="PROSITE" id="PS51272"/>
    </source>
</evidence>
<dbReference type="GO" id="GO:0000272">
    <property type="term" value="P:polysaccharide catabolic process"/>
    <property type="evidence" value="ECO:0007669"/>
    <property type="project" value="InterPro"/>
</dbReference>
<evidence type="ECO:0000256" key="2">
    <source>
        <dbReference type="ARBA" id="ARBA00004496"/>
    </source>
</evidence>
<keyword evidence="9" id="KW-0966">Cell projection</keyword>
<protein>
    <recommendedName>
        <fullName evidence="11">SLH domain-containing protein</fullName>
    </recommendedName>
</protein>